<evidence type="ECO:0000256" key="4">
    <source>
        <dbReference type="ARBA" id="ARBA00022989"/>
    </source>
</evidence>
<dbReference type="EMBL" id="WJQR01000001">
    <property type="protein sequence ID" value="MRI80516.1"/>
    <property type="molecule type" value="Genomic_DNA"/>
</dbReference>
<keyword evidence="4 6" id="KW-1133">Transmembrane helix</keyword>
<dbReference type="CDD" id="cd11484">
    <property type="entry name" value="SLC-NCS1sbd_CobB-like"/>
    <property type="match status" value="1"/>
</dbReference>
<organism evidence="7 8">
    <name type="scientific">Fundicoccus ignavus</name>
    <dbReference type="NCBI Taxonomy" id="2664442"/>
    <lineage>
        <taxon>Bacteria</taxon>
        <taxon>Bacillati</taxon>
        <taxon>Bacillota</taxon>
        <taxon>Bacilli</taxon>
        <taxon>Lactobacillales</taxon>
        <taxon>Aerococcaceae</taxon>
        <taxon>Fundicoccus</taxon>
    </lineage>
</organism>
<evidence type="ECO:0000256" key="3">
    <source>
        <dbReference type="ARBA" id="ARBA00022692"/>
    </source>
</evidence>
<dbReference type="PANTHER" id="PTHR30569:SF0">
    <property type="entry name" value="CYTOSINE PERMEASE"/>
    <property type="match status" value="1"/>
</dbReference>
<sequence>MTGQKGRFFVVEKNSLVFDKVAQVNVTEVDTEFAETKVTGNYQSFWQLMMVLVGFTFFSPSMLAGGQLGVSLTAKNFMIAILLGNLFLAVYTGVLAYIGQRTGLNLDLLNRKAFGTRGAAIPSLLMGITQTGWFGVGISMIAIPLSKLMGINSYVLVIIFGVMMTITAIKGMEALKIFSSFAVPLILILGFYSVYLSVNEVNGLGNVFSDTPMNSLTLTQALSIVIGNFISGGTTTPNFTRFGKSAQQAIWATVVAFFIGNIVMFAFGAVGASVYGVADIFDVLVIQNLTFLAIVTLTVNVWSTNNNALYTSGLAITSLTKVPLKLTTILSGTIGTVFAISLYDHFVSYLNILGVIIPPVGMVLIIDYFFNKQAYQTDVNIKSWNMPALVAVATGVIVSLLLPVGISAVNSLVVSGLVYGVLQVLNKRGNNEC</sequence>
<dbReference type="Pfam" id="PF02133">
    <property type="entry name" value="Transp_cyt_pur"/>
    <property type="match status" value="1"/>
</dbReference>
<protein>
    <submittedName>
        <fullName evidence="7">Cytosine permease</fullName>
    </submittedName>
</protein>
<feature type="transmembrane region" description="Helical" evidence="6">
    <location>
        <begin position="218"/>
        <end position="237"/>
    </location>
</feature>
<dbReference type="GO" id="GO:0015209">
    <property type="term" value="F:cytosine transmembrane transporter activity"/>
    <property type="evidence" value="ECO:0007669"/>
    <property type="project" value="InterPro"/>
</dbReference>
<feature type="transmembrane region" description="Helical" evidence="6">
    <location>
        <begin position="119"/>
        <end position="145"/>
    </location>
</feature>
<dbReference type="Proteomes" id="UP000469870">
    <property type="component" value="Unassembled WGS sequence"/>
</dbReference>
<feature type="transmembrane region" description="Helical" evidence="6">
    <location>
        <begin position="383"/>
        <end position="402"/>
    </location>
</feature>
<evidence type="ECO:0000256" key="2">
    <source>
        <dbReference type="ARBA" id="ARBA00008974"/>
    </source>
</evidence>
<feature type="transmembrane region" description="Helical" evidence="6">
    <location>
        <begin position="249"/>
        <end position="278"/>
    </location>
</feature>
<dbReference type="Gene3D" id="1.10.4160.10">
    <property type="entry name" value="Hydantoin permease"/>
    <property type="match status" value="1"/>
</dbReference>
<keyword evidence="5 6" id="KW-0472">Membrane</keyword>
<dbReference type="AlphaFoldDB" id="A0A844BVK8"/>
<feature type="transmembrane region" description="Helical" evidence="6">
    <location>
        <begin position="77"/>
        <end position="98"/>
    </location>
</feature>
<evidence type="ECO:0000256" key="6">
    <source>
        <dbReference type="SAM" id="Phobius"/>
    </source>
</evidence>
<feature type="transmembrane region" description="Helical" evidence="6">
    <location>
        <begin position="349"/>
        <end position="371"/>
    </location>
</feature>
<feature type="transmembrane region" description="Helical" evidence="6">
    <location>
        <begin position="181"/>
        <end position="198"/>
    </location>
</feature>
<evidence type="ECO:0000313" key="7">
    <source>
        <dbReference type="EMBL" id="MRI80516.1"/>
    </source>
</evidence>
<feature type="transmembrane region" description="Helical" evidence="6">
    <location>
        <begin position="284"/>
        <end position="303"/>
    </location>
</feature>
<comment type="similarity">
    <text evidence="2">Belongs to the purine-cytosine permease (2.A.39) family.</text>
</comment>
<dbReference type="GO" id="GO:0005886">
    <property type="term" value="C:plasma membrane"/>
    <property type="evidence" value="ECO:0007669"/>
    <property type="project" value="TreeGrafter"/>
</dbReference>
<feature type="transmembrane region" description="Helical" evidence="6">
    <location>
        <begin position="151"/>
        <end position="169"/>
    </location>
</feature>
<evidence type="ECO:0000256" key="5">
    <source>
        <dbReference type="ARBA" id="ARBA00023136"/>
    </source>
</evidence>
<accession>A0A844BVK8</accession>
<comment type="subcellular location">
    <subcellularLocation>
        <location evidence="1">Membrane</location>
        <topology evidence="1">Multi-pass membrane protein</topology>
    </subcellularLocation>
</comment>
<dbReference type="PANTHER" id="PTHR30569">
    <property type="entry name" value="CYTOSINE TRANSPORTER CODB"/>
    <property type="match status" value="1"/>
</dbReference>
<proteinExistence type="inferred from homology"/>
<name>A0A844BVK8_9LACT</name>
<dbReference type="NCBIfam" id="NF008241">
    <property type="entry name" value="PRK11017.1"/>
    <property type="match status" value="1"/>
</dbReference>
<evidence type="ECO:0000313" key="8">
    <source>
        <dbReference type="Proteomes" id="UP000469870"/>
    </source>
</evidence>
<comment type="caution">
    <text evidence="7">The sequence shown here is derived from an EMBL/GenBank/DDBJ whole genome shotgun (WGS) entry which is preliminary data.</text>
</comment>
<dbReference type="InterPro" id="IPR030191">
    <property type="entry name" value="CodB"/>
</dbReference>
<gene>
    <name evidence="7" type="primary">codB</name>
    <name evidence="7" type="ORF">GIY11_00520</name>
</gene>
<feature type="transmembrane region" description="Helical" evidence="6">
    <location>
        <begin position="45"/>
        <end position="65"/>
    </location>
</feature>
<keyword evidence="3 6" id="KW-0812">Transmembrane</keyword>
<dbReference type="InterPro" id="IPR001248">
    <property type="entry name" value="Pur-cyt_permease"/>
</dbReference>
<evidence type="ECO:0000256" key="1">
    <source>
        <dbReference type="ARBA" id="ARBA00004141"/>
    </source>
</evidence>
<feature type="transmembrane region" description="Helical" evidence="6">
    <location>
        <begin position="324"/>
        <end position="343"/>
    </location>
</feature>
<reference evidence="7 8" key="1">
    <citation type="submission" date="2019-11" db="EMBL/GenBank/DDBJ databases">
        <title>Characterisation of Fundicoccus ignavus gen. nov. sp. nov., a novel genus of the family Aerococcaceae isolated from bulk tank milk.</title>
        <authorList>
            <person name="Siebert A."/>
            <person name="Huptas C."/>
            <person name="Wenning M."/>
            <person name="Scherer S."/>
            <person name="Doll E.V."/>
        </authorList>
    </citation>
    <scope>NUCLEOTIDE SEQUENCE [LARGE SCALE GENOMIC DNA]</scope>
    <source>
        <strain evidence="7 8">DSM 109653</strain>
    </source>
</reference>